<reference evidence="15" key="1">
    <citation type="submission" date="2025-08" db="UniProtKB">
        <authorList>
            <consortium name="RefSeq"/>
        </authorList>
    </citation>
    <scope>IDENTIFICATION</scope>
</reference>
<dbReference type="CDD" id="cd13949">
    <property type="entry name" value="7tm_V1R_pheromone"/>
    <property type="match status" value="1"/>
</dbReference>
<feature type="transmembrane region" description="Helical" evidence="12">
    <location>
        <begin position="190"/>
        <end position="211"/>
    </location>
</feature>
<feature type="transmembrane region" description="Helical" evidence="12">
    <location>
        <begin position="15"/>
        <end position="39"/>
    </location>
</feature>
<evidence type="ECO:0000256" key="4">
    <source>
        <dbReference type="ARBA" id="ARBA00022507"/>
    </source>
</evidence>
<dbReference type="SUPFAM" id="SSF81321">
    <property type="entry name" value="Family A G protein-coupled receptor-like"/>
    <property type="match status" value="1"/>
</dbReference>
<dbReference type="InterPro" id="IPR004072">
    <property type="entry name" value="Vmron_rcpt_1"/>
</dbReference>
<evidence type="ECO:0000256" key="8">
    <source>
        <dbReference type="ARBA" id="ARBA00023136"/>
    </source>
</evidence>
<dbReference type="Pfam" id="PF03402">
    <property type="entry name" value="V1R"/>
    <property type="match status" value="1"/>
</dbReference>
<evidence type="ECO:0000256" key="5">
    <source>
        <dbReference type="ARBA" id="ARBA00022692"/>
    </source>
</evidence>
<dbReference type="GO" id="GO:0016503">
    <property type="term" value="F:pheromone receptor activity"/>
    <property type="evidence" value="ECO:0007669"/>
    <property type="project" value="InterPro"/>
</dbReference>
<accession>A0A6P6DXB4</accession>
<dbReference type="InParanoid" id="A0A6P6DXB4"/>
<dbReference type="RefSeq" id="XP_023564403.1">
    <property type="nucleotide sequence ID" value="XM_023708635.1"/>
</dbReference>
<dbReference type="InterPro" id="IPR017452">
    <property type="entry name" value="GPCR_Rhodpsn_7TM"/>
</dbReference>
<feature type="transmembrane region" description="Helical" evidence="12">
    <location>
        <begin position="89"/>
        <end position="112"/>
    </location>
</feature>
<dbReference type="GO" id="GO:0007606">
    <property type="term" value="P:sensory perception of chemical stimulus"/>
    <property type="evidence" value="ECO:0007669"/>
    <property type="project" value="UniProtKB-ARBA"/>
</dbReference>
<keyword evidence="3 12" id="KW-1003">Cell membrane</keyword>
<comment type="similarity">
    <text evidence="2 12">Belongs to the G-protein coupled receptor 1 family.</text>
</comment>
<evidence type="ECO:0000256" key="7">
    <source>
        <dbReference type="ARBA" id="ARBA00023040"/>
    </source>
</evidence>
<evidence type="ECO:0000256" key="6">
    <source>
        <dbReference type="ARBA" id="ARBA00022989"/>
    </source>
</evidence>
<evidence type="ECO:0000313" key="15">
    <source>
        <dbReference type="RefSeq" id="XP_023564403.1"/>
    </source>
</evidence>
<keyword evidence="4 12" id="KW-0589">Pheromone response</keyword>
<dbReference type="GeneID" id="101562213"/>
<feature type="transmembrane region" description="Helical" evidence="12">
    <location>
        <begin position="132"/>
        <end position="151"/>
    </location>
</feature>
<organism evidence="14 15">
    <name type="scientific">Octodon degus</name>
    <name type="common">Degu</name>
    <name type="synonym">Sciurus degus</name>
    <dbReference type="NCBI Taxonomy" id="10160"/>
    <lineage>
        <taxon>Eukaryota</taxon>
        <taxon>Metazoa</taxon>
        <taxon>Chordata</taxon>
        <taxon>Craniata</taxon>
        <taxon>Vertebrata</taxon>
        <taxon>Euteleostomi</taxon>
        <taxon>Mammalia</taxon>
        <taxon>Eutheria</taxon>
        <taxon>Euarchontoglires</taxon>
        <taxon>Glires</taxon>
        <taxon>Rodentia</taxon>
        <taxon>Hystricomorpha</taxon>
        <taxon>Octodontidae</taxon>
        <taxon>Octodon</taxon>
    </lineage>
</organism>
<feature type="transmembrane region" description="Helical" evidence="12">
    <location>
        <begin position="269"/>
        <end position="290"/>
    </location>
</feature>
<comment type="subcellular location">
    <subcellularLocation>
        <location evidence="1 12">Cell membrane</location>
        <topology evidence="1 12">Multi-pass membrane protein</topology>
    </subcellularLocation>
</comment>
<keyword evidence="5 12" id="KW-0812">Transmembrane</keyword>
<dbReference type="Gene3D" id="1.20.1070.10">
    <property type="entry name" value="Rhodopsin 7-helix transmembrane proteins"/>
    <property type="match status" value="1"/>
</dbReference>
<protein>
    <recommendedName>
        <fullName evidence="12">Vomeronasal type-1 receptor</fullName>
    </recommendedName>
</protein>
<dbReference type="PROSITE" id="PS50262">
    <property type="entry name" value="G_PROTEIN_RECEP_F1_2"/>
    <property type="match status" value="1"/>
</dbReference>
<sequence length="305" mass="34430">MNKIKLSSFTYLRNVFYLEVTIGVIANTALLLCQVLTFLLEHNLKPVDQTIGLLALIHIVMLIIVGLIAMDTFEFQYFGDDITCKCVIYLYGLLRGLSICTTCLLCVLQSVILSPRSSCLAKFKQKLLNQNLCCVLFLWVFNMLLSGRFLISTVATPNVTSHSLMFVTQSCSLLPTSYILKYISISVLSFQHMSFIGLMVLSSGYMVLLLCRHRRQFQYLHSTSLFPKTSAEQRATKTILLLMSFFIIMYVFDSVTASTSAILWDYDPIRYFVQMLAGNAYATVSPLVLISTTKRMIKLATPMKG</sequence>
<evidence type="ECO:0000256" key="1">
    <source>
        <dbReference type="ARBA" id="ARBA00004651"/>
    </source>
</evidence>
<keyword evidence="8 12" id="KW-0472">Membrane</keyword>
<evidence type="ECO:0000256" key="3">
    <source>
        <dbReference type="ARBA" id="ARBA00022475"/>
    </source>
</evidence>
<dbReference type="Proteomes" id="UP000515203">
    <property type="component" value="Unplaced"/>
</dbReference>
<dbReference type="GO" id="GO:0005886">
    <property type="term" value="C:plasma membrane"/>
    <property type="evidence" value="ECO:0007669"/>
    <property type="project" value="UniProtKB-SubCell"/>
</dbReference>
<dbReference type="AlphaFoldDB" id="A0A6P6DXB4"/>
<dbReference type="PANTHER" id="PTHR24062">
    <property type="entry name" value="VOMERONASAL TYPE-1 RECEPTOR"/>
    <property type="match status" value="1"/>
</dbReference>
<keyword evidence="6 12" id="KW-1133">Transmembrane helix</keyword>
<keyword evidence="9" id="KW-1015">Disulfide bond</keyword>
<evidence type="ECO:0000256" key="2">
    <source>
        <dbReference type="ARBA" id="ARBA00010663"/>
    </source>
</evidence>
<dbReference type="GO" id="GO:0019236">
    <property type="term" value="P:response to pheromone"/>
    <property type="evidence" value="ECO:0007669"/>
    <property type="project" value="UniProtKB-KW"/>
</dbReference>
<evidence type="ECO:0000256" key="9">
    <source>
        <dbReference type="ARBA" id="ARBA00023157"/>
    </source>
</evidence>
<evidence type="ECO:0000256" key="11">
    <source>
        <dbReference type="ARBA" id="ARBA00023224"/>
    </source>
</evidence>
<proteinExistence type="inferred from homology"/>
<feature type="domain" description="G-protein coupled receptors family 1 profile" evidence="13">
    <location>
        <begin position="26"/>
        <end position="289"/>
    </location>
</feature>
<dbReference type="PRINTS" id="PR01534">
    <property type="entry name" value="VOMERONASL1R"/>
</dbReference>
<gene>
    <name evidence="15" type="primary">LOC101562213</name>
</gene>
<evidence type="ECO:0000256" key="10">
    <source>
        <dbReference type="ARBA" id="ARBA00023170"/>
    </source>
</evidence>
<name>A0A6P6DXB4_OCTDE</name>
<evidence type="ECO:0000259" key="13">
    <source>
        <dbReference type="PROSITE" id="PS50262"/>
    </source>
</evidence>
<dbReference type="FunFam" id="1.20.1070.10:FF:000051">
    <property type="entry name" value="Vomeronasal type-1 receptor"/>
    <property type="match status" value="1"/>
</dbReference>
<evidence type="ECO:0000313" key="14">
    <source>
        <dbReference type="Proteomes" id="UP000515203"/>
    </source>
</evidence>
<evidence type="ECO:0000256" key="12">
    <source>
        <dbReference type="RuleBase" id="RU364061"/>
    </source>
</evidence>
<dbReference type="OrthoDB" id="9606139at2759"/>
<feature type="transmembrane region" description="Helical" evidence="12">
    <location>
        <begin position="51"/>
        <end position="69"/>
    </location>
</feature>
<feature type="transmembrane region" description="Helical" evidence="12">
    <location>
        <begin position="239"/>
        <end position="263"/>
    </location>
</feature>
<keyword evidence="10 12" id="KW-0675">Receptor</keyword>
<keyword evidence="11 12" id="KW-0807">Transducer</keyword>
<keyword evidence="7 12" id="KW-0297">G-protein coupled receptor</keyword>
<keyword evidence="14" id="KW-1185">Reference proteome</keyword>